<proteinExistence type="inferred from homology"/>
<evidence type="ECO:0000256" key="4">
    <source>
        <dbReference type="RuleBase" id="RU369044"/>
    </source>
</evidence>
<dbReference type="GeneID" id="109389434"/>
<keyword evidence="2 4" id="KW-0416">Keratin</keyword>
<dbReference type="PANTHER" id="PTHR23260:SF2">
    <property type="entry name" value="KERATIN-ASSOCIATED PROTEIN 24-1"/>
    <property type="match status" value="1"/>
</dbReference>
<evidence type="ECO:0000256" key="1">
    <source>
        <dbReference type="ARBA" id="ARBA00022737"/>
    </source>
</evidence>
<comment type="function">
    <text evidence="4">In the hair cortex, hair keratin intermediate filaments are embedded in an interfilamentous matrix, consisting of hair keratin-associated proteins (KRTAP), which are essential for the formation of a rigid and resistant hair shaft through their extensive disulfide bond cross-linking with abundant cysteine residues of hair keratins. The matrix proteins include the high-sulfur and high-glycine-tyrosine keratins.</text>
</comment>
<sequence>MHAGSMSLLGYPVDCVGTSYRMNSYIPMTPSVAFCSSDVSPTFGFCLPSKYQGNLWLLDNCQETYGDMPSCTSPSCETKTGTTSWNPSSCSVPCNSPTVSKVYTAYEATDISPSPSCSPQTKGYVSHCCTPTACQILSNGPQCLGKLDCSSKSFQPLHHCSLGSSEYRKYQKLGFIPSGYSPSCYVASSCPSHNCLIRNSQYPSYRPISCQPLSCFSRNFQSLSYMPSFPPLRYLCSGCRPLNCY</sequence>
<protein>
    <recommendedName>
        <fullName evidence="4">Keratin-associated protein</fullName>
    </recommendedName>
</protein>
<evidence type="ECO:0000256" key="2">
    <source>
        <dbReference type="ARBA" id="ARBA00022744"/>
    </source>
</evidence>
<dbReference type="GO" id="GO:0005829">
    <property type="term" value="C:cytosol"/>
    <property type="evidence" value="ECO:0007669"/>
    <property type="project" value="UniProtKB-ARBA"/>
</dbReference>
<accession>A0A8B7SAZ8</accession>
<dbReference type="KEGG" id="hai:109389434"/>
<dbReference type="AlphaFoldDB" id="A0A8B7SAZ8"/>
<evidence type="ECO:0000256" key="3">
    <source>
        <dbReference type="ARBA" id="ARBA00034495"/>
    </source>
</evidence>
<organism evidence="5 6">
    <name type="scientific">Hipposideros armiger</name>
    <name type="common">Great Himalayan leaf-nosed bat</name>
    <dbReference type="NCBI Taxonomy" id="186990"/>
    <lineage>
        <taxon>Eukaryota</taxon>
        <taxon>Metazoa</taxon>
        <taxon>Chordata</taxon>
        <taxon>Craniata</taxon>
        <taxon>Vertebrata</taxon>
        <taxon>Euteleostomi</taxon>
        <taxon>Mammalia</taxon>
        <taxon>Eutheria</taxon>
        <taxon>Laurasiatheria</taxon>
        <taxon>Chiroptera</taxon>
        <taxon>Yinpterochiroptera</taxon>
        <taxon>Rhinolophoidea</taxon>
        <taxon>Hipposideridae</taxon>
        <taxon>Hipposideros</taxon>
    </lineage>
</organism>
<keyword evidence="5" id="KW-1185">Reference proteome</keyword>
<keyword evidence="1" id="KW-0677">Repeat</keyword>
<dbReference type="Proteomes" id="UP000694851">
    <property type="component" value="Unplaced"/>
</dbReference>
<evidence type="ECO:0000313" key="5">
    <source>
        <dbReference type="Proteomes" id="UP000694851"/>
    </source>
</evidence>
<dbReference type="GO" id="GO:0045095">
    <property type="term" value="C:keratin filament"/>
    <property type="evidence" value="ECO:0007669"/>
    <property type="project" value="UniProtKB-UniRule"/>
</dbReference>
<dbReference type="GO" id="GO:0005198">
    <property type="term" value="F:structural molecule activity"/>
    <property type="evidence" value="ECO:0007669"/>
    <property type="project" value="InterPro"/>
</dbReference>
<dbReference type="PANTHER" id="PTHR23260">
    <property type="entry name" value="KERATIN ASSOCIATED PROTEIN 3-3-RELATED"/>
    <property type="match status" value="1"/>
</dbReference>
<dbReference type="InterPro" id="IPR007659">
    <property type="entry name" value="Keratin_matx"/>
</dbReference>
<dbReference type="InterPro" id="IPR007951">
    <property type="entry name" value="KRTAP_PMG"/>
</dbReference>
<reference evidence="6" key="1">
    <citation type="submission" date="2025-08" db="UniProtKB">
        <authorList>
            <consortium name="RefSeq"/>
        </authorList>
    </citation>
    <scope>IDENTIFICATION</scope>
    <source>
        <tissue evidence="6">Muscle</tissue>
    </source>
</reference>
<evidence type="ECO:0000313" key="6">
    <source>
        <dbReference type="RefSeq" id="XP_019510486.1"/>
    </source>
</evidence>
<dbReference type="OrthoDB" id="9834169at2759"/>
<comment type="similarity">
    <text evidence="3 4">Belongs to the PMG family.</text>
</comment>
<dbReference type="RefSeq" id="XP_019510486.1">
    <property type="nucleotide sequence ID" value="XM_019654941.1"/>
</dbReference>
<name>A0A8B7SAZ8_HIPAR</name>
<gene>
    <name evidence="6" type="primary">LOC109389434</name>
</gene>
<comment type="subunit">
    <text evidence="4">Interacts with hair keratins.</text>
</comment>
<dbReference type="Pfam" id="PF05287">
    <property type="entry name" value="PMG"/>
    <property type="match status" value="1"/>
</dbReference>